<dbReference type="Pfam" id="PF00650">
    <property type="entry name" value="CRAL_TRIO"/>
    <property type="match status" value="1"/>
</dbReference>
<evidence type="ECO:0000313" key="2">
    <source>
        <dbReference type="EMBL" id="CRK94917.1"/>
    </source>
</evidence>
<reference evidence="2 3" key="1">
    <citation type="submission" date="2015-04" db="EMBL/GenBank/DDBJ databases">
        <authorList>
            <person name="Syromyatnikov M.Y."/>
            <person name="Popov V.N."/>
        </authorList>
    </citation>
    <scope>NUCLEOTIDE SEQUENCE [LARGE SCALE GENOMIC DNA]</scope>
</reference>
<dbReference type="Gene3D" id="3.40.525.10">
    <property type="entry name" value="CRAL-TRIO lipid binding domain"/>
    <property type="match status" value="1"/>
</dbReference>
<dbReference type="Proteomes" id="UP000183832">
    <property type="component" value="Unassembled WGS sequence"/>
</dbReference>
<dbReference type="PROSITE" id="PS50191">
    <property type="entry name" value="CRAL_TRIO"/>
    <property type="match status" value="1"/>
</dbReference>
<dbReference type="InterPro" id="IPR036865">
    <property type="entry name" value="CRAL-TRIO_dom_sf"/>
</dbReference>
<dbReference type="EMBL" id="CVRI01000040">
    <property type="protein sequence ID" value="CRK94917.1"/>
    <property type="molecule type" value="Genomic_DNA"/>
</dbReference>
<dbReference type="InterPro" id="IPR011074">
    <property type="entry name" value="CRAL/TRIO_N_dom"/>
</dbReference>
<proteinExistence type="predicted"/>
<dbReference type="AlphaFoldDB" id="A0A1J1I3P5"/>
<dbReference type="SUPFAM" id="SSF46938">
    <property type="entry name" value="CRAL/TRIO N-terminal domain"/>
    <property type="match status" value="1"/>
</dbReference>
<dbReference type="Gene3D" id="1.10.8.20">
    <property type="entry name" value="N-terminal domain of phosphatidylinositol transfer protein sec14p"/>
    <property type="match status" value="1"/>
</dbReference>
<protein>
    <submittedName>
        <fullName evidence="2">CLUMA_CG008408, isoform A</fullName>
    </submittedName>
</protein>
<accession>A0A1J1I3P5</accession>
<dbReference type="SUPFAM" id="SSF52087">
    <property type="entry name" value="CRAL/TRIO domain"/>
    <property type="match status" value="1"/>
</dbReference>
<feature type="non-terminal residue" evidence="2">
    <location>
        <position position="1"/>
    </location>
</feature>
<dbReference type="InterPro" id="IPR001251">
    <property type="entry name" value="CRAL-TRIO_dom"/>
</dbReference>
<dbReference type="PANTHER" id="PTHR10174:SF224">
    <property type="entry name" value="RETINOL-BINDING PROTEIN PINTA"/>
    <property type="match status" value="1"/>
</dbReference>
<keyword evidence="3" id="KW-1185">Reference proteome</keyword>
<dbReference type="CDD" id="cd00170">
    <property type="entry name" value="SEC14"/>
    <property type="match status" value="1"/>
</dbReference>
<dbReference type="Gene3D" id="1.20.5.1200">
    <property type="entry name" value="Alpha-tocopherol transfer"/>
    <property type="match status" value="1"/>
</dbReference>
<feature type="domain" description="CRAL-TRIO" evidence="1">
    <location>
        <begin position="80"/>
        <end position="240"/>
    </location>
</feature>
<dbReference type="OrthoDB" id="6682367at2759"/>
<dbReference type="STRING" id="568069.A0A1J1I3P5"/>
<name>A0A1J1I3P5_9DIPT</name>
<dbReference type="GO" id="GO:1902936">
    <property type="term" value="F:phosphatidylinositol bisphosphate binding"/>
    <property type="evidence" value="ECO:0007669"/>
    <property type="project" value="TreeGrafter"/>
</dbReference>
<organism evidence="2 3">
    <name type="scientific">Clunio marinus</name>
    <dbReference type="NCBI Taxonomy" id="568069"/>
    <lineage>
        <taxon>Eukaryota</taxon>
        <taxon>Metazoa</taxon>
        <taxon>Ecdysozoa</taxon>
        <taxon>Arthropoda</taxon>
        <taxon>Hexapoda</taxon>
        <taxon>Insecta</taxon>
        <taxon>Pterygota</taxon>
        <taxon>Neoptera</taxon>
        <taxon>Endopterygota</taxon>
        <taxon>Diptera</taxon>
        <taxon>Nematocera</taxon>
        <taxon>Chironomoidea</taxon>
        <taxon>Chironomidae</taxon>
        <taxon>Clunio</taxon>
    </lineage>
</organism>
<dbReference type="SMART" id="SM01100">
    <property type="entry name" value="CRAL_TRIO_N"/>
    <property type="match status" value="1"/>
</dbReference>
<gene>
    <name evidence="2" type="ORF">CLUMA_CG008408</name>
</gene>
<evidence type="ECO:0000259" key="1">
    <source>
        <dbReference type="PROSITE" id="PS50191"/>
    </source>
</evidence>
<dbReference type="PRINTS" id="PR00180">
    <property type="entry name" value="CRETINALDHBP"/>
</dbReference>
<sequence>KQFALENLGESEDIAKSSVLEIQKFLKDFPEINAHNDERFILFFLRSCKFDVEQTKNRIRNFYKQRAERDEWFVQRDPFLPEISELLSIGVFLPLREKDAENRQIVIIRTAAHSPSNHKQNDVFKVGRMILDYLVSIDESISVYGIRAIFDMQGIAFGHALQMTPMLIKRAVNSWDSYPLRIQKLEFINANLGINVVLDIFRSFMSAKMKERVSVTRGKPNYKASDNLPKELGGNVDSYSILASHWKQLLEKNYQWFQEDEKYKSLI</sequence>
<dbReference type="SMART" id="SM00516">
    <property type="entry name" value="SEC14"/>
    <property type="match status" value="1"/>
</dbReference>
<dbReference type="GO" id="GO:0016020">
    <property type="term" value="C:membrane"/>
    <property type="evidence" value="ECO:0007669"/>
    <property type="project" value="TreeGrafter"/>
</dbReference>
<dbReference type="InterPro" id="IPR036273">
    <property type="entry name" value="CRAL/TRIO_N_dom_sf"/>
</dbReference>
<evidence type="ECO:0000313" key="3">
    <source>
        <dbReference type="Proteomes" id="UP000183832"/>
    </source>
</evidence>
<dbReference type="PANTHER" id="PTHR10174">
    <property type="entry name" value="ALPHA-TOCOPHEROL TRANSFER PROTEIN-RELATED"/>
    <property type="match status" value="1"/>
</dbReference>